<accession>A0AAW5QU10</accession>
<evidence type="ECO:0000313" key="6">
    <source>
        <dbReference type="EMBL" id="MCT8970702.1"/>
    </source>
</evidence>
<dbReference type="SUPFAM" id="SSF46458">
    <property type="entry name" value="Globin-like"/>
    <property type="match status" value="1"/>
</dbReference>
<proteinExistence type="predicted"/>
<evidence type="ECO:0000256" key="4">
    <source>
        <dbReference type="ARBA" id="ARBA00023004"/>
    </source>
</evidence>
<evidence type="ECO:0000313" key="7">
    <source>
        <dbReference type="Proteomes" id="UP001320898"/>
    </source>
</evidence>
<dbReference type="CDD" id="cd00454">
    <property type="entry name" value="TrHb1_N"/>
    <property type="match status" value="1"/>
</dbReference>
<name>A0AAW5QU10_9HYPH</name>
<protein>
    <submittedName>
        <fullName evidence="6">Group 1 truncated hemoglobin</fullName>
    </submittedName>
</protein>
<evidence type="ECO:0000256" key="3">
    <source>
        <dbReference type="ARBA" id="ARBA00022723"/>
    </source>
</evidence>
<dbReference type="GO" id="GO:0046872">
    <property type="term" value="F:metal ion binding"/>
    <property type="evidence" value="ECO:0007669"/>
    <property type="project" value="UniProtKB-KW"/>
</dbReference>
<organism evidence="6 7">
    <name type="scientific">Microbaculum marinisediminis</name>
    <dbReference type="NCBI Taxonomy" id="2931392"/>
    <lineage>
        <taxon>Bacteria</taxon>
        <taxon>Pseudomonadati</taxon>
        <taxon>Pseudomonadota</taxon>
        <taxon>Alphaproteobacteria</taxon>
        <taxon>Hyphomicrobiales</taxon>
        <taxon>Tepidamorphaceae</taxon>
        <taxon>Microbaculum</taxon>
    </lineage>
</organism>
<keyword evidence="7" id="KW-1185">Reference proteome</keyword>
<comment type="caution">
    <text evidence="6">The sequence shown here is derived from an EMBL/GenBank/DDBJ whole genome shotgun (WGS) entry which is preliminary data.</text>
</comment>
<evidence type="ECO:0000256" key="2">
    <source>
        <dbReference type="ARBA" id="ARBA00022617"/>
    </source>
</evidence>
<reference evidence="6 7" key="1">
    <citation type="submission" date="2022-04" db="EMBL/GenBank/DDBJ databases">
        <authorList>
            <person name="Ye Y.-Q."/>
            <person name="Du Z.-J."/>
        </authorList>
    </citation>
    <scope>NUCLEOTIDE SEQUENCE [LARGE SCALE GENOMIC DNA]</scope>
    <source>
        <strain evidence="6 7">A6E488</strain>
    </source>
</reference>
<dbReference type="GO" id="GO:0019825">
    <property type="term" value="F:oxygen binding"/>
    <property type="evidence" value="ECO:0007669"/>
    <property type="project" value="InterPro"/>
</dbReference>
<dbReference type="AlphaFoldDB" id="A0AAW5QU10"/>
<dbReference type="InterPro" id="IPR012292">
    <property type="entry name" value="Globin/Proto"/>
</dbReference>
<keyword evidence="2 5" id="KW-0349">Heme</keyword>
<dbReference type="RefSeq" id="WP_261614264.1">
    <property type="nucleotide sequence ID" value="NZ_JALIDZ010000001.1"/>
</dbReference>
<keyword evidence="4 5" id="KW-0408">Iron</keyword>
<evidence type="ECO:0000256" key="1">
    <source>
        <dbReference type="ARBA" id="ARBA00022448"/>
    </source>
</evidence>
<dbReference type="Proteomes" id="UP001320898">
    <property type="component" value="Unassembled WGS sequence"/>
</dbReference>
<dbReference type="EMBL" id="JALIDZ010000001">
    <property type="protein sequence ID" value="MCT8970702.1"/>
    <property type="molecule type" value="Genomic_DNA"/>
</dbReference>
<feature type="binding site" description="distal binding residue" evidence="5">
    <location>
        <position position="72"/>
    </location>
    <ligand>
        <name>heme</name>
        <dbReference type="ChEBI" id="CHEBI:30413"/>
    </ligand>
    <ligandPart>
        <name>Fe</name>
        <dbReference type="ChEBI" id="CHEBI:18248"/>
    </ligandPart>
</feature>
<gene>
    <name evidence="6" type="ORF">MUB46_02405</name>
</gene>
<dbReference type="Pfam" id="PF01152">
    <property type="entry name" value="Bac_globin"/>
    <property type="match status" value="1"/>
</dbReference>
<keyword evidence="3 5" id="KW-0479">Metal-binding</keyword>
<dbReference type="InterPro" id="IPR009050">
    <property type="entry name" value="Globin-like_sf"/>
</dbReference>
<dbReference type="Gene3D" id="1.10.490.10">
    <property type="entry name" value="Globins"/>
    <property type="match status" value="1"/>
</dbReference>
<dbReference type="InterPro" id="IPR001486">
    <property type="entry name" value="Hemoglobin_trunc"/>
</dbReference>
<keyword evidence="1" id="KW-0813">Transport</keyword>
<evidence type="ECO:0000256" key="5">
    <source>
        <dbReference type="PIRSR" id="PIRSR601486-1"/>
    </source>
</evidence>
<dbReference type="GO" id="GO:0020037">
    <property type="term" value="F:heme binding"/>
    <property type="evidence" value="ECO:0007669"/>
    <property type="project" value="InterPro"/>
</dbReference>
<sequence>MARGTIFERYGGFATAGKIVMAFYDRILDSDITGPYFDDVDMPRLMDHQTKFVASVMGGPASYTDEMLEQLHRRLNVTNEAFDEMARLFRETLEEFAMAEEDVETLAREINSRRDVIVSAD</sequence>
<feature type="binding site" description="distal binding residue" evidence="5">
    <location>
        <position position="48"/>
    </location>
    <ligand>
        <name>heme</name>
        <dbReference type="ChEBI" id="CHEBI:30413"/>
    </ligand>
    <ligandPart>
        <name>Fe</name>
        <dbReference type="ChEBI" id="CHEBI:18248"/>
    </ligandPart>
</feature>